<name>J9GFP5_9ZZZZ</name>
<sequence>MGHFCTTKLIKWDTSTQLDGQSRAKVGHFYTTNARLYHNKIHLVTFIYSKLN</sequence>
<accession>J9GFP5</accession>
<dbReference type="EMBL" id="AMCI01001232">
    <property type="protein sequence ID" value="EJX06192.1"/>
    <property type="molecule type" value="Genomic_DNA"/>
</dbReference>
<proteinExistence type="predicted"/>
<evidence type="ECO:0000313" key="1">
    <source>
        <dbReference type="EMBL" id="EJX06192.1"/>
    </source>
</evidence>
<organism evidence="1">
    <name type="scientific">gut metagenome</name>
    <dbReference type="NCBI Taxonomy" id="749906"/>
    <lineage>
        <taxon>unclassified sequences</taxon>
        <taxon>metagenomes</taxon>
        <taxon>organismal metagenomes</taxon>
    </lineage>
</organism>
<gene>
    <name evidence="1" type="ORF">EVA_05700</name>
</gene>
<dbReference type="AlphaFoldDB" id="J9GFP5"/>
<protein>
    <submittedName>
        <fullName evidence="1">Uncharacterized protein</fullName>
    </submittedName>
</protein>
<reference evidence="1" key="1">
    <citation type="journal article" date="2012" name="PLoS ONE">
        <title>Gene sets for utilization of primary and secondary nutrition supplies in the distal gut of endangered iberian lynx.</title>
        <authorList>
            <person name="Alcaide M."/>
            <person name="Messina E."/>
            <person name="Richter M."/>
            <person name="Bargiela R."/>
            <person name="Peplies J."/>
            <person name="Huws S.A."/>
            <person name="Newbold C.J."/>
            <person name="Golyshin P.N."/>
            <person name="Simon M.A."/>
            <person name="Lopez G."/>
            <person name="Yakimov M.M."/>
            <person name="Ferrer M."/>
        </authorList>
    </citation>
    <scope>NUCLEOTIDE SEQUENCE</scope>
</reference>
<comment type="caution">
    <text evidence="1">The sequence shown here is derived from an EMBL/GenBank/DDBJ whole genome shotgun (WGS) entry which is preliminary data.</text>
</comment>